<organism evidence="3 4">
    <name type="scientific">Paenibacillus lycopersici</name>
    <dbReference type="NCBI Taxonomy" id="2704462"/>
    <lineage>
        <taxon>Bacteria</taxon>
        <taxon>Bacillati</taxon>
        <taxon>Bacillota</taxon>
        <taxon>Bacilli</taxon>
        <taxon>Bacillales</taxon>
        <taxon>Paenibacillaceae</taxon>
        <taxon>Paenibacillus</taxon>
    </lineage>
</organism>
<evidence type="ECO:0000313" key="4">
    <source>
        <dbReference type="Proteomes" id="UP000476064"/>
    </source>
</evidence>
<protein>
    <submittedName>
        <fullName evidence="3">Sulfurtransferase-like selenium metabolism protein YedF</fullName>
    </submittedName>
</protein>
<dbReference type="AlphaFoldDB" id="A0A6C0FUY5"/>
<evidence type="ECO:0000259" key="2">
    <source>
        <dbReference type="PROSITE" id="PS01148"/>
    </source>
</evidence>
<sequence>MSQNPPRSIDYSLDVRGESCPYPVIYTLETLTQLQKGQLLQVVADCPASLRNVPEEVVKHGYTMEMEPQQNGRELIFYIRA</sequence>
<dbReference type="Proteomes" id="UP000476064">
    <property type="component" value="Chromosome"/>
</dbReference>
<gene>
    <name evidence="3" type="primary">yedF</name>
    <name evidence="3" type="ORF">GXP70_07685</name>
</gene>
<dbReference type="PANTHER" id="PTHR33279:SF6">
    <property type="entry name" value="SULFUR CARRIER PROTEIN YEDF-RELATED"/>
    <property type="match status" value="1"/>
</dbReference>
<comment type="similarity">
    <text evidence="1">Belongs to the sulfur carrier protein TusA family.</text>
</comment>
<name>A0A6C0FUY5_9BACL</name>
<reference evidence="3 4" key="1">
    <citation type="submission" date="2020-01" db="EMBL/GenBank/DDBJ databases">
        <title>Paenibacillus sp. nov., isolated from tomato rhizosphere.</title>
        <authorList>
            <person name="Weon H.-Y."/>
            <person name="Lee S.A."/>
        </authorList>
    </citation>
    <scope>NUCLEOTIDE SEQUENCE [LARGE SCALE GENOMIC DNA]</scope>
    <source>
        <strain evidence="3 4">12200R-189</strain>
    </source>
</reference>
<proteinExistence type="inferred from homology"/>
<dbReference type="RefSeq" id="WP_162355908.1">
    <property type="nucleotide sequence ID" value="NZ_CP048209.1"/>
</dbReference>
<evidence type="ECO:0000256" key="1">
    <source>
        <dbReference type="ARBA" id="ARBA00008984"/>
    </source>
</evidence>
<accession>A0A6C0FUY5</accession>
<dbReference type="NCBIfam" id="NF008242">
    <property type="entry name" value="PRK11018.1"/>
    <property type="match status" value="1"/>
</dbReference>
<dbReference type="Pfam" id="PF01206">
    <property type="entry name" value="TusA"/>
    <property type="match status" value="1"/>
</dbReference>
<keyword evidence="3" id="KW-0808">Transferase</keyword>
<dbReference type="InterPro" id="IPR001455">
    <property type="entry name" value="TusA-like"/>
</dbReference>
<dbReference type="PROSITE" id="PS01148">
    <property type="entry name" value="UPF0033"/>
    <property type="match status" value="1"/>
</dbReference>
<dbReference type="KEGG" id="plyc:GXP70_07685"/>
<feature type="domain" description="UPF0033" evidence="2">
    <location>
        <begin position="13"/>
        <end position="37"/>
    </location>
</feature>
<dbReference type="GO" id="GO:0016740">
    <property type="term" value="F:transferase activity"/>
    <property type="evidence" value="ECO:0007669"/>
    <property type="project" value="UniProtKB-KW"/>
</dbReference>
<dbReference type="PANTHER" id="PTHR33279">
    <property type="entry name" value="SULFUR CARRIER PROTEIN YEDF-RELATED"/>
    <property type="match status" value="1"/>
</dbReference>
<evidence type="ECO:0000313" key="3">
    <source>
        <dbReference type="EMBL" id="QHT59842.1"/>
    </source>
</evidence>
<keyword evidence="4" id="KW-1185">Reference proteome</keyword>
<dbReference type="SUPFAM" id="SSF64307">
    <property type="entry name" value="SirA-like"/>
    <property type="match status" value="1"/>
</dbReference>
<dbReference type="EMBL" id="CP048209">
    <property type="protein sequence ID" value="QHT59842.1"/>
    <property type="molecule type" value="Genomic_DNA"/>
</dbReference>
<dbReference type="InterPro" id="IPR036868">
    <property type="entry name" value="TusA-like_sf"/>
</dbReference>
<dbReference type="Gene3D" id="3.30.110.40">
    <property type="entry name" value="TusA-like domain"/>
    <property type="match status" value="1"/>
</dbReference>